<name>A0A3M4WBH3_PSECI</name>
<evidence type="ECO:0000313" key="6">
    <source>
        <dbReference type="Proteomes" id="UP000614982"/>
    </source>
</evidence>
<feature type="compositionally biased region" description="Basic and acidic residues" evidence="1">
    <location>
        <begin position="61"/>
        <end position="73"/>
    </location>
</feature>
<evidence type="ECO:0008006" key="7">
    <source>
        <dbReference type="Google" id="ProtNLM"/>
    </source>
</evidence>
<organism evidence="4 5">
    <name type="scientific">Pseudomonas cichorii</name>
    <dbReference type="NCBI Taxonomy" id="36746"/>
    <lineage>
        <taxon>Bacteria</taxon>
        <taxon>Pseudomonadati</taxon>
        <taxon>Pseudomonadota</taxon>
        <taxon>Gammaproteobacteria</taxon>
        <taxon>Pseudomonadales</taxon>
        <taxon>Pseudomonadaceae</taxon>
        <taxon>Pseudomonas</taxon>
    </lineage>
</organism>
<keyword evidence="2" id="KW-0732">Signal</keyword>
<sequence>MIMKLLKSMVFAAVALSTTAAFAKDGSERASQAAHNMRIAQEVRFNEQNRNETSPLVSVEKTSRAEQMKKSEG</sequence>
<feature type="chain" id="PRO_5017921535" description="Secreted protein" evidence="2">
    <location>
        <begin position="24"/>
        <end position="73"/>
    </location>
</feature>
<evidence type="ECO:0000256" key="1">
    <source>
        <dbReference type="SAM" id="MobiDB-lite"/>
    </source>
</evidence>
<dbReference type="AlphaFoldDB" id="A0A3M4WBH3"/>
<feature type="region of interest" description="Disordered" evidence="1">
    <location>
        <begin position="44"/>
        <end position="73"/>
    </location>
</feature>
<feature type="signal peptide" evidence="2">
    <location>
        <begin position="1"/>
        <end position="23"/>
    </location>
</feature>
<reference evidence="4 5" key="1">
    <citation type="submission" date="2018-08" db="EMBL/GenBank/DDBJ databases">
        <title>Recombination of ecologically and evolutionarily significant loci maintains genetic cohesion in the Pseudomonas syringae species complex.</title>
        <authorList>
            <person name="Dillon M."/>
            <person name="Thakur S."/>
            <person name="Almeida R.N.D."/>
            <person name="Weir B.S."/>
            <person name="Guttman D.S."/>
        </authorList>
    </citation>
    <scope>NUCLEOTIDE SEQUENCE [LARGE SCALE GENOMIC DNA]</scope>
    <source>
        <strain evidence="4 5">ICMP 6917</strain>
    </source>
</reference>
<dbReference type="OrthoDB" id="7023443at2"/>
<accession>A0A3M4WBH3</accession>
<evidence type="ECO:0000313" key="3">
    <source>
        <dbReference type="EMBL" id="GFM94001.1"/>
    </source>
</evidence>
<proteinExistence type="predicted"/>
<dbReference type="RefSeq" id="WP_025260252.1">
    <property type="nucleotide sequence ID" value="NZ_CP007039.1"/>
</dbReference>
<evidence type="ECO:0000313" key="4">
    <source>
        <dbReference type="EMBL" id="RMR60959.1"/>
    </source>
</evidence>
<dbReference type="EMBL" id="RBRY01000038">
    <property type="protein sequence ID" value="RMR60959.1"/>
    <property type="molecule type" value="Genomic_DNA"/>
</dbReference>
<dbReference type="EMBL" id="BLWA01000013">
    <property type="protein sequence ID" value="GFM94001.1"/>
    <property type="molecule type" value="Genomic_DNA"/>
</dbReference>
<gene>
    <name evidence="4" type="ORF">ALP84_01575</name>
    <name evidence="3" type="ORF">PSCICP_39730</name>
</gene>
<dbReference type="Proteomes" id="UP000614982">
    <property type="component" value="Unassembled WGS sequence"/>
</dbReference>
<protein>
    <recommendedName>
        <fullName evidence="7">Secreted protein</fullName>
    </recommendedName>
</protein>
<evidence type="ECO:0000256" key="2">
    <source>
        <dbReference type="SAM" id="SignalP"/>
    </source>
</evidence>
<dbReference type="Proteomes" id="UP000278332">
    <property type="component" value="Unassembled WGS sequence"/>
</dbReference>
<comment type="caution">
    <text evidence="4">The sequence shown here is derived from an EMBL/GenBank/DDBJ whole genome shotgun (WGS) entry which is preliminary data.</text>
</comment>
<evidence type="ECO:0000313" key="5">
    <source>
        <dbReference type="Proteomes" id="UP000278332"/>
    </source>
</evidence>
<reference evidence="3 6" key="2">
    <citation type="submission" date="2020-05" db="EMBL/GenBank/DDBJ databases">
        <title>Genetic diversity of Pseudomonas cichorii.</title>
        <authorList>
            <person name="Tani S."/>
            <person name="Yagi H."/>
            <person name="Hashimoto S."/>
            <person name="Iiyama K."/>
            <person name="Furuya N."/>
        </authorList>
    </citation>
    <scope>NUCLEOTIDE SEQUENCE [LARGE SCALE GENOMIC DNA]</scope>
    <source>
        <strain evidence="3 6">LMG 2162</strain>
    </source>
</reference>
<keyword evidence="6" id="KW-1185">Reference proteome</keyword>